<dbReference type="SUPFAM" id="SSF81296">
    <property type="entry name" value="E set domains"/>
    <property type="match status" value="1"/>
</dbReference>
<dbReference type="InterPro" id="IPR014756">
    <property type="entry name" value="Ig_E-set"/>
</dbReference>
<evidence type="ECO:0000256" key="7">
    <source>
        <dbReference type="ARBA" id="ARBA00022679"/>
    </source>
</evidence>
<comment type="similarity">
    <text evidence="4 10">Belongs to the glycosyl hydrolase 13 family. GlgB subfamily.</text>
</comment>
<dbReference type="GO" id="GO:0005978">
    <property type="term" value="P:glycogen biosynthetic process"/>
    <property type="evidence" value="ECO:0007669"/>
    <property type="project" value="UniProtKB-UniRule"/>
</dbReference>
<dbReference type="Pfam" id="PF02922">
    <property type="entry name" value="CBM_48"/>
    <property type="match status" value="1"/>
</dbReference>
<evidence type="ECO:0000256" key="1">
    <source>
        <dbReference type="ARBA" id="ARBA00000826"/>
    </source>
</evidence>
<comment type="pathway">
    <text evidence="3 10">Glycan biosynthesis; glycogen biosynthesis.</text>
</comment>
<dbReference type="InterPro" id="IPR006407">
    <property type="entry name" value="GlgB"/>
</dbReference>
<dbReference type="GO" id="GO:0043169">
    <property type="term" value="F:cation binding"/>
    <property type="evidence" value="ECO:0007669"/>
    <property type="project" value="InterPro"/>
</dbReference>
<sequence>MLNLNVNSYETYLFNNGENFRSYKFLGSRFIRLKETSGTLFRVWAPNAVKISVVGDFNNWNEKKHLMKKQPNTGFWNLFVEDVMEGELYKYAILMPDGKSVLKSDPYAFYSELRPNTASIVTNIKDDYVWNDKSWLENKKNTFSSPLNIYEVHLGSWNLNKENNFYSYKEIADLLLPYILDMGYTHVELLPITEHPLDASWGYQATGYYSITSRFGTPSDFKYFIDKFHQNGIGVIIDWVPGHFCKDEHGLYKFDGSYLYEYANEDLRENCGWGTANFDLGKTQVQNFLISSAIFWFEMYHIDGIRVDAVASMLYLDYGKQGNPNLKNKYGGIENLEAVDFLRKLNRAIFKHFPNALVIAEESTSWPMVTSPDYDGGLGFNYKWNMGWMNDILRYMQLDTSQRKFNHNLLTFSIMYTFSENFILPISHDEVVYGKKSLLNKMPGTYEDKFSGVRAFYGYMIGHPGKKLSFMGNEFAQFDEWKFNSALDWNLLLYPMHSKMQKYVKDLNHIYINESSLWQQDHNFHGFNWIDASNNNQNIVSFIRQGFNGNNFTIIICNFSLNLYENYKIGVPRLTHYKEILNSDNSIYGGSNKLNNEIINPVMEKWNAKPFCIKIKIPPLSVIFIKPIFKNVKKPKRLLKSKYSITKIHLSLNAIRRGFNDKKRNYRHATSRRTRY</sequence>
<evidence type="ECO:0000259" key="12">
    <source>
        <dbReference type="SMART" id="SM00642"/>
    </source>
</evidence>
<comment type="catalytic activity">
    <reaction evidence="1 10">
        <text>Transfers a segment of a (1-&gt;4)-alpha-D-glucan chain to a primary hydroxy group in a similar glucan chain.</text>
        <dbReference type="EC" id="2.4.1.18"/>
    </reaction>
</comment>
<dbReference type="NCBIfam" id="NF008967">
    <property type="entry name" value="PRK12313.1"/>
    <property type="match status" value="1"/>
</dbReference>
<feature type="domain" description="Glycosyl hydrolase family 13 catalytic" evidence="12">
    <location>
        <begin position="151"/>
        <end position="511"/>
    </location>
</feature>
<dbReference type="UniPathway" id="UPA00164"/>
<dbReference type="STRING" id="1548.CSCA_2668"/>
<comment type="function">
    <text evidence="2 10">Catalyzes the formation of the alpha-1,6-glucosidic linkages in glycogen by scission of a 1,4-alpha-linked oligosaccharide from growing alpha-1,4-glucan chains and the subsequent attachment of the oligosaccharide to the alpha-1,6 position.</text>
</comment>
<dbReference type="InterPro" id="IPR006047">
    <property type="entry name" value="GH13_cat_dom"/>
</dbReference>
<dbReference type="PANTHER" id="PTHR43651">
    <property type="entry name" value="1,4-ALPHA-GLUCAN-BRANCHING ENZYME"/>
    <property type="match status" value="1"/>
</dbReference>
<dbReference type="HOGENOM" id="CLU_004245_3_2_9"/>
<dbReference type="Gene3D" id="2.60.40.10">
    <property type="entry name" value="Immunoglobulins"/>
    <property type="match status" value="1"/>
</dbReference>
<dbReference type="InterPro" id="IPR017853">
    <property type="entry name" value="GH"/>
</dbReference>
<keyword evidence="5 10" id="KW-0321">Glycogen metabolism</keyword>
<dbReference type="GO" id="GO:0004553">
    <property type="term" value="F:hydrolase activity, hydrolyzing O-glycosyl compounds"/>
    <property type="evidence" value="ECO:0007669"/>
    <property type="project" value="InterPro"/>
</dbReference>
<dbReference type="Pfam" id="PF02806">
    <property type="entry name" value="Alpha-amylase_C"/>
    <property type="match status" value="1"/>
</dbReference>
<dbReference type="EC" id="2.4.1.18" evidence="10"/>
<organism evidence="13 14">
    <name type="scientific">Clostridium scatologenes</name>
    <dbReference type="NCBI Taxonomy" id="1548"/>
    <lineage>
        <taxon>Bacteria</taxon>
        <taxon>Bacillati</taxon>
        <taxon>Bacillota</taxon>
        <taxon>Clostridia</taxon>
        <taxon>Eubacteriales</taxon>
        <taxon>Clostridiaceae</taxon>
        <taxon>Clostridium</taxon>
    </lineage>
</organism>
<keyword evidence="6 10" id="KW-0328">Glycosyltransferase</keyword>
<dbReference type="FunFam" id="2.60.40.1180:FF:000002">
    <property type="entry name" value="1,4-alpha-glucan branching enzyme GlgB"/>
    <property type="match status" value="1"/>
</dbReference>
<dbReference type="NCBIfam" id="TIGR01515">
    <property type="entry name" value="branching_enzym"/>
    <property type="match status" value="1"/>
</dbReference>
<dbReference type="PIRSF" id="PIRSF000463">
    <property type="entry name" value="GlgB"/>
    <property type="match status" value="1"/>
</dbReference>
<dbReference type="InterPro" id="IPR013780">
    <property type="entry name" value="Glyco_hydro_b"/>
</dbReference>
<feature type="active site" description="Nucleophile" evidence="10 11">
    <location>
        <position position="308"/>
    </location>
</feature>
<keyword evidence="14" id="KW-1185">Reference proteome</keyword>
<dbReference type="EMBL" id="CP009933">
    <property type="protein sequence ID" value="AKA69793.1"/>
    <property type="molecule type" value="Genomic_DNA"/>
</dbReference>
<evidence type="ECO:0000256" key="6">
    <source>
        <dbReference type="ARBA" id="ARBA00022676"/>
    </source>
</evidence>
<dbReference type="AlphaFoldDB" id="A0A0E3K077"/>
<evidence type="ECO:0000256" key="4">
    <source>
        <dbReference type="ARBA" id="ARBA00009000"/>
    </source>
</evidence>
<dbReference type="Proteomes" id="UP000033115">
    <property type="component" value="Chromosome"/>
</dbReference>
<dbReference type="Pfam" id="PF00128">
    <property type="entry name" value="Alpha-amylase"/>
    <property type="match status" value="1"/>
</dbReference>
<evidence type="ECO:0000256" key="3">
    <source>
        <dbReference type="ARBA" id="ARBA00004964"/>
    </source>
</evidence>
<evidence type="ECO:0000256" key="11">
    <source>
        <dbReference type="PIRSR" id="PIRSR000463-1"/>
    </source>
</evidence>
<dbReference type="Gene3D" id="3.20.20.80">
    <property type="entry name" value="Glycosidases"/>
    <property type="match status" value="1"/>
</dbReference>
<dbReference type="KEGG" id="csq:CSCA_2668"/>
<protein>
    <recommendedName>
        <fullName evidence="10">1,4-alpha-glucan branching enzyme GlgB</fullName>
        <ecNumber evidence="10">2.4.1.18</ecNumber>
    </recommendedName>
    <alternativeName>
        <fullName evidence="10">1,4-alpha-D-glucan:1,4-alpha-D-glucan 6-glucosyl-transferase</fullName>
    </alternativeName>
    <alternativeName>
        <fullName evidence="10">Alpha-(1-&gt;4)-glucan branching enzyme</fullName>
    </alternativeName>
    <alternativeName>
        <fullName evidence="10">Glycogen branching enzyme</fullName>
        <shortName evidence="10">BE</shortName>
    </alternativeName>
</protein>
<dbReference type="FunFam" id="3.20.20.80:FF:000003">
    <property type="entry name" value="1,4-alpha-glucan branching enzyme GlgB"/>
    <property type="match status" value="1"/>
</dbReference>
<dbReference type="HAMAP" id="MF_00685">
    <property type="entry name" value="GlgB"/>
    <property type="match status" value="1"/>
</dbReference>
<keyword evidence="9 10" id="KW-0119">Carbohydrate metabolism</keyword>
<dbReference type="SMART" id="SM00642">
    <property type="entry name" value="Aamy"/>
    <property type="match status" value="1"/>
</dbReference>
<dbReference type="CDD" id="cd02855">
    <property type="entry name" value="E_set_GBE_prok_N"/>
    <property type="match status" value="1"/>
</dbReference>
<dbReference type="FunFam" id="2.60.40.10:FF:000169">
    <property type="entry name" value="1,4-alpha-glucan branching enzyme GlgB"/>
    <property type="match status" value="1"/>
</dbReference>
<accession>A0A0E3K077</accession>
<dbReference type="NCBIfam" id="NF003811">
    <property type="entry name" value="PRK05402.1"/>
    <property type="match status" value="1"/>
</dbReference>
<proteinExistence type="inferred from homology"/>
<dbReference type="SUPFAM" id="SSF51011">
    <property type="entry name" value="Glycosyl hydrolase domain"/>
    <property type="match status" value="1"/>
</dbReference>
<dbReference type="GO" id="GO:0005829">
    <property type="term" value="C:cytosol"/>
    <property type="evidence" value="ECO:0007669"/>
    <property type="project" value="TreeGrafter"/>
</dbReference>
<dbReference type="InterPro" id="IPR044143">
    <property type="entry name" value="GlgB_N_E_set_prok"/>
</dbReference>
<dbReference type="Gene3D" id="2.60.40.1180">
    <property type="entry name" value="Golgi alpha-mannosidase II"/>
    <property type="match status" value="1"/>
</dbReference>
<dbReference type="SUPFAM" id="SSF51445">
    <property type="entry name" value="(Trans)glycosidases"/>
    <property type="match status" value="1"/>
</dbReference>
<dbReference type="PANTHER" id="PTHR43651:SF3">
    <property type="entry name" value="1,4-ALPHA-GLUCAN-BRANCHING ENZYME"/>
    <property type="match status" value="1"/>
</dbReference>
<dbReference type="InterPro" id="IPR004193">
    <property type="entry name" value="Glyco_hydro_13_N"/>
</dbReference>
<dbReference type="RefSeq" id="WP_029954898.1">
    <property type="nucleotide sequence ID" value="NZ_CP009933.1"/>
</dbReference>
<dbReference type="GO" id="GO:0003844">
    <property type="term" value="F:1,4-alpha-glucan branching enzyme activity"/>
    <property type="evidence" value="ECO:0007669"/>
    <property type="project" value="UniProtKB-UniRule"/>
</dbReference>
<reference evidence="13 14" key="1">
    <citation type="journal article" date="2015" name="J. Biotechnol.">
        <title>Complete genome sequence of a malodorant-producing acetogen, Clostridium scatologenes ATCC 25775(T).</title>
        <authorList>
            <person name="Zhu Z."/>
            <person name="Guo T."/>
            <person name="Zheng H."/>
            <person name="Song T."/>
            <person name="Ouyang P."/>
            <person name="Xie J."/>
        </authorList>
    </citation>
    <scope>NUCLEOTIDE SEQUENCE [LARGE SCALE GENOMIC DNA]</scope>
    <source>
        <strain evidence="13 14">ATCC 25775</strain>
    </source>
</reference>
<evidence type="ECO:0000256" key="2">
    <source>
        <dbReference type="ARBA" id="ARBA00002953"/>
    </source>
</evidence>
<keyword evidence="8 10" id="KW-0320">Glycogen biosynthesis</keyword>
<evidence type="ECO:0000256" key="10">
    <source>
        <dbReference type="HAMAP-Rule" id="MF_00685"/>
    </source>
</evidence>
<dbReference type="CDD" id="cd11322">
    <property type="entry name" value="AmyAc_Glg_BE"/>
    <property type="match status" value="1"/>
</dbReference>
<evidence type="ECO:0000256" key="9">
    <source>
        <dbReference type="ARBA" id="ARBA00023277"/>
    </source>
</evidence>
<dbReference type="InterPro" id="IPR013783">
    <property type="entry name" value="Ig-like_fold"/>
</dbReference>
<name>A0A0E3K077_CLOSL</name>
<comment type="subunit">
    <text evidence="10">Monomer.</text>
</comment>
<feature type="active site" description="Proton donor" evidence="10 11">
    <location>
        <position position="361"/>
    </location>
</feature>
<dbReference type="InterPro" id="IPR006048">
    <property type="entry name" value="A-amylase/branching_C"/>
</dbReference>
<evidence type="ECO:0000256" key="8">
    <source>
        <dbReference type="ARBA" id="ARBA00023056"/>
    </source>
</evidence>
<dbReference type="InterPro" id="IPR037439">
    <property type="entry name" value="Branching_enzy"/>
</dbReference>
<gene>
    <name evidence="10" type="primary">glgB</name>
    <name evidence="13" type="ORF">CSCA_2668</name>
</gene>
<evidence type="ECO:0000256" key="5">
    <source>
        <dbReference type="ARBA" id="ARBA00022600"/>
    </source>
</evidence>
<keyword evidence="7 10" id="KW-0808">Transferase</keyword>
<evidence type="ECO:0000313" key="13">
    <source>
        <dbReference type="EMBL" id="AKA69793.1"/>
    </source>
</evidence>
<evidence type="ECO:0000313" key="14">
    <source>
        <dbReference type="Proteomes" id="UP000033115"/>
    </source>
</evidence>